<dbReference type="InterPro" id="IPR050136">
    <property type="entry name" value="FA_oxidation_alpha_subunit"/>
</dbReference>
<dbReference type="FunFam" id="3.40.50.720:FF:000009">
    <property type="entry name" value="Fatty oxidation complex, alpha subunit"/>
    <property type="match status" value="1"/>
</dbReference>
<keyword evidence="8" id="KW-0520">NAD</keyword>
<dbReference type="GO" id="GO:0006635">
    <property type="term" value="P:fatty acid beta-oxidation"/>
    <property type="evidence" value="ECO:0007669"/>
    <property type="project" value="UniProtKB-UniPathway"/>
</dbReference>
<evidence type="ECO:0000259" key="14">
    <source>
        <dbReference type="Pfam" id="PF00725"/>
    </source>
</evidence>
<keyword evidence="16" id="KW-0413">Isomerase</keyword>
<evidence type="ECO:0000313" key="16">
    <source>
        <dbReference type="EMBL" id="SFK19848.1"/>
    </source>
</evidence>
<evidence type="ECO:0000256" key="2">
    <source>
        <dbReference type="ARBA" id="ARBA00007005"/>
    </source>
</evidence>
<keyword evidence="9" id="KW-0443">Lipid metabolism</keyword>
<evidence type="ECO:0000256" key="3">
    <source>
        <dbReference type="ARBA" id="ARBA00008750"/>
    </source>
</evidence>
<dbReference type="UniPathway" id="UPA00659"/>
<dbReference type="InterPro" id="IPR006176">
    <property type="entry name" value="3-OHacyl-CoA_DH_NAD-bd"/>
</dbReference>
<dbReference type="Pfam" id="PF00378">
    <property type="entry name" value="ECH_1"/>
    <property type="match status" value="1"/>
</dbReference>
<feature type="domain" description="3-hydroxyacyl-CoA dehydrogenase NAD binding" evidence="15">
    <location>
        <begin position="315"/>
        <end position="494"/>
    </location>
</feature>
<keyword evidence="6" id="KW-0442">Lipid degradation</keyword>
<dbReference type="GO" id="GO:0004300">
    <property type="term" value="F:enoyl-CoA hydratase activity"/>
    <property type="evidence" value="ECO:0007669"/>
    <property type="project" value="UniProtKB-EC"/>
</dbReference>
<comment type="pathway">
    <text evidence="1">Lipid metabolism; fatty acid beta-oxidation.</text>
</comment>
<comment type="similarity">
    <text evidence="13">Belongs to the enoyl-CoA hydratase/isomerase family.</text>
</comment>
<dbReference type="PANTHER" id="PTHR43612:SF3">
    <property type="entry name" value="TRIFUNCTIONAL ENZYME SUBUNIT ALPHA, MITOCHONDRIAL"/>
    <property type="match status" value="1"/>
</dbReference>
<dbReference type="InterPro" id="IPR006180">
    <property type="entry name" value="3-OHacyl-CoA_DH_CS"/>
</dbReference>
<evidence type="ECO:0000256" key="7">
    <source>
        <dbReference type="ARBA" id="ARBA00023002"/>
    </source>
</evidence>
<dbReference type="InterPro" id="IPR036291">
    <property type="entry name" value="NAD(P)-bd_dom_sf"/>
</dbReference>
<evidence type="ECO:0000259" key="15">
    <source>
        <dbReference type="Pfam" id="PF02737"/>
    </source>
</evidence>
<evidence type="ECO:0000256" key="8">
    <source>
        <dbReference type="ARBA" id="ARBA00023027"/>
    </source>
</evidence>
<evidence type="ECO:0000256" key="6">
    <source>
        <dbReference type="ARBA" id="ARBA00022963"/>
    </source>
</evidence>
<name>A0A1I3XK46_9HYPH</name>
<keyword evidence="17" id="KW-1185">Reference proteome</keyword>
<accession>A0A1I3XK46</accession>
<keyword evidence="11" id="KW-0511">Multifunctional enzyme</keyword>
<evidence type="ECO:0000256" key="10">
    <source>
        <dbReference type="ARBA" id="ARBA00023239"/>
    </source>
</evidence>
<comment type="catalytic activity">
    <reaction evidence="12">
        <text>a (3S)-3-hydroxyacyl-CoA + NAD(+) = a 3-oxoacyl-CoA + NADH + H(+)</text>
        <dbReference type="Rhea" id="RHEA:22432"/>
        <dbReference type="ChEBI" id="CHEBI:15378"/>
        <dbReference type="ChEBI" id="CHEBI:57318"/>
        <dbReference type="ChEBI" id="CHEBI:57540"/>
        <dbReference type="ChEBI" id="CHEBI:57945"/>
        <dbReference type="ChEBI" id="CHEBI:90726"/>
        <dbReference type="EC" id="1.1.1.35"/>
    </reaction>
</comment>
<dbReference type="EMBL" id="FOSN01000003">
    <property type="protein sequence ID" value="SFK19848.1"/>
    <property type="molecule type" value="Genomic_DNA"/>
</dbReference>
<dbReference type="Pfam" id="PF00725">
    <property type="entry name" value="3HCDH"/>
    <property type="match status" value="1"/>
</dbReference>
<dbReference type="SUPFAM" id="SSF51735">
    <property type="entry name" value="NAD(P)-binding Rossmann-fold domains"/>
    <property type="match status" value="1"/>
</dbReference>
<dbReference type="GO" id="GO:0016509">
    <property type="term" value="F:long-chain (3S)-3-hydroxyacyl-CoA dehydrogenase (NAD+) activity"/>
    <property type="evidence" value="ECO:0007669"/>
    <property type="project" value="TreeGrafter"/>
</dbReference>
<dbReference type="RefSeq" id="WP_091679520.1">
    <property type="nucleotide sequence ID" value="NZ_FOSN01000003.1"/>
</dbReference>
<sequence length="716" mass="75638">MLFDGQTIKVEALHDGVVELRLERSNETVNKLDNLTFGELRRALQAIAETPAITGVLVTSGKEAFVVGADIFEFRRVFAKSEQEVEDFVAQNSRIITALNDLPVPTVAAINGHALGGGLELALAADYRVMSATASIGFPEVNLGLFPGYGGTVRLPRLIGLAASADWIVSGAPQTPGAALAAGAIDKVAPPDALRASALAELQEAIDGRADWRRRRADLNKGIEATAGEIETLLAPAKAAAAKALPHLPAAQIAVGQLEASASLPRDEALALEAKAFARAAKTQAADSLVAIFINEQALRKIARTYAKTAAPIRKAAVVGAGVMGGGIAYQSAARGTPIIMKDIAQAALDLGMGEAQKLLARQVETGKLKQDKADAIAAAISPGLTYAGFEGVDIVIEAVVENIKVKHAVLGELERAIGDHAILTSNTSSIRIADLTEGLARPENFLGMHFFNPVPRMPLVEVIRGPKTSDAAIAATVGYALAMGKIPVVMGDCPGFVVNRTLAPYFLAFLRLVQDGVHYTAIDRAMERFGWPMGPAYLIDVIGMDISHHLIEIICAGFPDRMQAPSPDAIDILLREKRLGQKNGHGFYAYAPDAKGRPRKAVDPETDRLLAAAATGGAREASEAEIVERMMLPLIFEVARCVEEGVVNSPGEADMCLILGLGMPRYLGGALKYADHLGPAHCVARAAKWADLGAIYAPSEKFAAMAAKGEAFYPL</sequence>
<organism evidence="16 17">
    <name type="scientific">Methylocapsa palsarum</name>
    <dbReference type="NCBI Taxonomy" id="1612308"/>
    <lineage>
        <taxon>Bacteria</taxon>
        <taxon>Pseudomonadati</taxon>
        <taxon>Pseudomonadota</taxon>
        <taxon>Alphaproteobacteria</taxon>
        <taxon>Hyphomicrobiales</taxon>
        <taxon>Beijerinckiaceae</taxon>
        <taxon>Methylocapsa</taxon>
    </lineage>
</organism>
<evidence type="ECO:0000256" key="11">
    <source>
        <dbReference type="ARBA" id="ARBA00023268"/>
    </source>
</evidence>
<keyword evidence="10" id="KW-0456">Lyase</keyword>
<dbReference type="NCBIfam" id="NF008727">
    <property type="entry name" value="PRK11730.1"/>
    <property type="match status" value="1"/>
</dbReference>
<dbReference type="Gene3D" id="3.90.226.10">
    <property type="entry name" value="2-enoyl-CoA Hydratase, Chain A, domain 1"/>
    <property type="match status" value="1"/>
</dbReference>
<dbReference type="EC" id="4.2.1.17" evidence="4"/>
<evidence type="ECO:0000313" key="17">
    <source>
        <dbReference type="Proteomes" id="UP000198755"/>
    </source>
</evidence>
<reference evidence="16 17" key="1">
    <citation type="submission" date="2016-10" db="EMBL/GenBank/DDBJ databases">
        <authorList>
            <person name="de Groot N.N."/>
        </authorList>
    </citation>
    <scope>NUCLEOTIDE SEQUENCE [LARGE SCALE GENOMIC DNA]</scope>
    <source>
        <strain evidence="16 17">NE2</strain>
    </source>
</reference>
<dbReference type="Gene3D" id="3.40.50.720">
    <property type="entry name" value="NAD(P)-binding Rossmann-like Domain"/>
    <property type="match status" value="1"/>
</dbReference>
<evidence type="ECO:0000256" key="12">
    <source>
        <dbReference type="ARBA" id="ARBA00049556"/>
    </source>
</evidence>
<dbReference type="Pfam" id="PF02737">
    <property type="entry name" value="3HCDH_N"/>
    <property type="match status" value="1"/>
</dbReference>
<keyword evidence="5" id="KW-0276">Fatty acid metabolism</keyword>
<dbReference type="InterPro" id="IPR018376">
    <property type="entry name" value="Enoyl-CoA_hyd/isom_CS"/>
</dbReference>
<dbReference type="PROSITE" id="PS00166">
    <property type="entry name" value="ENOYL_COA_HYDRATASE"/>
    <property type="match status" value="1"/>
</dbReference>
<dbReference type="Gene3D" id="1.10.1040.50">
    <property type="match status" value="1"/>
</dbReference>
<keyword evidence="7" id="KW-0560">Oxidoreductase</keyword>
<feature type="domain" description="3-hydroxyacyl-CoA dehydrogenase C-terminal" evidence="14">
    <location>
        <begin position="496"/>
        <end position="591"/>
    </location>
</feature>
<evidence type="ECO:0000256" key="9">
    <source>
        <dbReference type="ARBA" id="ARBA00023098"/>
    </source>
</evidence>
<dbReference type="InterPro" id="IPR008927">
    <property type="entry name" value="6-PGluconate_DH-like_C_sf"/>
</dbReference>
<dbReference type="GO" id="GO:0016853">
    <property type="term" value="F:isomerase activity"/>
    <property type="evidence" value="ECO:0007669"/>
    <property type="project" value="UniProtKB-KW"/>
</dbReference>
<protein>
    <recommendedName>
        <fullName evidence="4">enoyl-CoA hydratase</fullName>
        <ecNumber evidence="4">4.2.1.17</ecNumber>
    </recommendedName>
</protein>
<evidence type="ECO:0000256" key="5">
    <source>
        <dbReference type="ARBA" id="ARBA00022832"/>
    </source>
</evidence>
<dbReference type="PANTHER" id="PTHR43612">
    <property type="entry name" value="TRIFUNCTIONAL ENZYME SUBUNIT ALPHA"/>
    <property type="match status" value="1"/>
</dbReference>
<dbReference type="InterPro" id="IPR029045">
    <property type="entry name" value="ClpP/crotonase-like_dom_sf"/>
</dbReference>
<gene>
    <name evidence="16" type="ORF">SAMN05444581_103202</name>
</gene>
<evidence type="ECO:0000256" key="13">
    <source>
        <dbReference type="RuleBase" id="RU003707"/>
    </source>
</evidence>
<dbReference type="GO" id="GO:0070403">
    <property type="term" value="F:NAD+ binding"/>
    <property type="evidence" value="ECO:0007669"/>
    <property type="project" value="InterPro"/>
</dbReference>
<dbReference type="SUPFAM" id="SSF48179">
    <property type="entry name" value="6-phosphogluconate dehydrogenase C-terminal domain-like"/>
    <property type="match status" value="2"/>
</dbReference>
<proteinExistence type="inferred from homology"/>
<evidence type="ECO:0000256" key="1">
    <source>
        <dbReference type="ARBA" id="ARBA00005005"/>
    </source>
</evidence>
<dbReference type="AlphaFoldDB" id="A0A1I3XK46"/>
<dbReference type="CDD" id="cd06558">
    <property type="entry name" value="crotonase-like"/>
    <property type="match status" value="1"/>
</dbReference>
<dbReference type="STRING" id="1612308.SAMN05444581_103202"/>
<dbReference type="InterPro" id="IPR006108">
    <property type="entry name" value="3HC_DH_C"/>
</dbReference>
<dbReference type="PROSITE" id="PS00067">
    <property type="entry name" value="3HCDH"/>
    <property type="match status" value="1"/>
</dbReference>
<dbReference type="SUPFAM" id="SSF52096">
    <property type="entry name" value="ClpP/crotonase"/>
    <property type="match status" value="1"/>
</dbReference>
<comment type="similarity">
    <text evidence="2">In the central section; belongs to the 3-hydroxyacyl-CoA dehydrogenase family.</text>
</comment>
<dbReference type="OrthoDB" id="9771883at2"/>
<dbReference type="Proteomes" id="UP000198755">
    <property type="component" value="Unassembled WGS sequence"/>
</dbReference>
<comment type="similarity">
    <text evidence="3">In the N-terminal section; belongs to the enoyl-CoA hydratase/isomerase family.</text>
</comment>
<dbReference type="InterPro" id="IPR001753">
    <property type="entry name" value="Enoyl-CoA_hydra/iso"/>
</dbReference>
<evidence type="ECO:0000256" key="4">
    <source>
        <dbReference type="ARBA" id="ARBA00012076"/>
    </source>
</evidence>